<dbReference type="SUPFAM" id="SSF49464">
    <property type="entry name" value="Carboxypeptidase regulatory domain-like"/>
    <property type="match status" value="1"/>
</dbReference>
<dbReference type="OrthoDB" id="714262at2"/>
<keyword evidence="2" id="KW-0645">Protease</keyword>
<dbReference type="RefSeq" id="WP_146268719.1">
    <property type="nucleotide sequence ID" value="NZ_VOEI01000001.1"/>
</dbReference>
<dbReference type="InterPro" id="IPR008969">
    <property type="entry name" value="CarboxyPept-like_regulatory"/>
</dbReference>
<reference evidence="2 3" key="1">
    <citation type="submission" date="2019-07" db="EMBL/GenBank/DDBJ databases">
        <authorList>
            <person name="Kim J."/>
        </authorList>
    </citation>
    <scope>NUCLEOTIDE SEQUENCE [LARGE SCALE GENOMIC DNA]</scope>
    <source>
        <strain evidence="2 3">MJ1a</strain>
    </source>
</reference>
<evidence type="ECO:0000313" key="3">
    <source>
        <dbReference type="Proteomes" id="UP000318010"/>
    </source>
</evidence>
<feature type="signal peptide" evidence="1">
    <location>
        <begin position="1"/>
        <end position="18"/>
    </location>
</feature>
<gene>
    <name evidence="2" type="ORF">FPZ42_01435</name>
</gene>
<dbReference type="Proteomes" id="UP000318010">
    <property type="component" value="Unassembled WGS sequence"/>
</dbReference>
<keyword evidence="1" id="KW-0732">Signal</keyword>
<feature type="chain" id="PRO_5021725422" evidence="1">
    <location>
        <begin position="19"/>
        <end position="254"/>
    </location>
</feature>
<evidence type="ECO:0000256" key="1">
    <source>
        <dbReference type="SAM" id="SignalP"/>
    </source>
</evidence>
<comment type="caution">
    <text evidence="2">The sequence shown here is derived from an EMBL/GenBank/DDBJ whole genome shotgun (WGS) entry which is preliminary data.</text>
</comment>
<keyword evidence="3" id="KW-1185">Reference proteome</keyword>
<keyword evidence="2" id="KW-0378">Hydrolase</keyword>
<name>A0A563U980_9SPHI</name>
<dbReference type="EMBL" id="VOEI01000001">
    <property type="protein sequence ID" value="TWR27905.1"/>
    <property type="molecule type" value="Genomic_DNA"/>
</dbReference>
<proteinExistence type="predicted"/>
<protein>
    <submittedName>
        <fullName evidence="2">Carboxypeptidase-like regulatory domain-containing protein</fullName>
    </submittedName>
</protein>
<organism evidence="2 3">
    <name type="scientific">Mucilaginibacter achroorhodeus</name>
    <dbReference type="NCBI Taxonomy" id="2599294"/>
    <lineage>
        <taxon>Bacteria</taxon>
        <taxon>Pseudomonadati</taxon>
        <taxon>Bacteroidota</taxon>
        <taxon>Sphingobacteriia</taxon>
        <taxon>Sphingobacteriales</taxon>
        <taxon>Sphingobacteriaceae</taxon>
        <taxon>Mucilaginibacter</taxon>
    </lineage>
</organism>
<dbReference type="GO" id="GO:0004180">
    <property type="term" value="F:carboxypeptidase activity"/>
    <property type="evidence" value="ECO:0007669"/>
    <property type="project" value="UniProtKB-KW"/>
</dbReference>
<keyword evidence="2" id="KW-0121">Carboxypeptidase</keyword>
<sequence length="254" mass="29000">MKNLAFLILVVFSLKVSAQNVSGFVVEKDTKKPMPFILVSTSGTNVFTNEAGGFTVRVRQISDTIKIKTMGYKPVVIPVTPFSGQLKLIELIPETYRLRGVTISAYKRYLQDSLDNRRIFAKQFAFKGPALTDVMHHSSTDAPFAFVNVDLLSLYKTIFKKKTKQYRLQQAMLRLEHDNHVALRFNRGLVTKVTGMKGDSLDTFMANYQPPQYLIDGMTDYNLMQYIKENYTRYKNLRGKDAPTQVDFKKGVLN</sequence>
<evidence type="ECO:0000313" key="2">
    <source>
        <dbReference type="EMBL" id="TWR27905.1"/>
    </source>
</evidence>
<dbReference type="AlphaFoldDB" id="A0A563U980"/>
<accession>A0A563U980</accession>